<dbReference type="InterPro" id="IPR009594">
    <property type="entry name" value="Tscrpt_reg_HTH_AraC_N"/>
</dbReference>
<dbReference type="Proteomes" id="UP000256269">
    <property type="component" value="Unassembled WGS sequence"/>
</dbReference>
<dbReference type="EMBL" id="QUNO01000003">
    <property type="protein sequence ID" value="REH52232.1"/>
    <property type="molecule type" value="Genomic_DNA"/>
</dbReference>
<keyword evidence="6" id="KW-1185">Reference proteome</keyword>
<dbReference type="Gene3D" id="1.10.10.60">
    <property type="entry name" value="Homeodomain-like"/>
    <property type="match status" value="1"/>
</dbReference>
<protein>
    <submittedName>
        <fullName evidence="5">AraC-like DNA-binding protein</fullName>
    </submittedName>
</protein>
<dbReference type="OrthoDB" id="34150at2"/>
<dbReference type="InterPro" id="IPR009057">
    <property type="entry name" value="Homeodomain-like_sf"/>
</dbReference>
<evidence type="ECO:0000256" key="3">
    <source>
        <dbReference type="ARBA" id="ARBA00023163"/>
    </source>
</evidence>
<dbReference type="GO" id="GO:0003700">
    <property type="term" value="F:DNA-binding transcription factor activity"/>
    <property type="evidence" value="ECO:0007669"/>
    <property type="project" value="InterPro"/>
</dbReference>
<dbReference type="GO" id="GO:0043565">
    <property type="term" value="F:sequence-specific DNA binding"/>
    <property type="evidence" value="ECO:0007669"/>
    <property type="project" value="InterPro"/>
</dbReference>
<accession>A0A3E0I0J6</accession>
<sequence>MRDTLRELAERITRLHASTTRPVWIEGMTAAVTTCALTGTGGITTPVLALVAQGAKQTTLADRVYEYRAGQYLIASLELPVMGRIIEASPREPFIALGLPLRKSVITELLLETGGSGRDDDVSSGIVTADADEELLDAVVRLLRLLDRPADYAVLGAGVEREIHWRLMTGPRGAAVRRIGVEDSRVSLVGRATKWITQRFDRTIRIADLADEVGVSVATLNRHFKAVTAMSPLQYQKQLRLQHARLRLIAEPDDVAAVGYAVGYDSPSQFSREYRRLFGEPPGRDVSRIQEVVEVGA</sequence>
<evidence type="ECO:0000313" key="5">
    <source>
        <dbReference type="EMBL" id="REH52232.1"/>
    </source>
</evidence>
<evidence type="ECO:0000259" key="4">
    <source>
        <dbReference type="PROSITE" id="PS01124"/>
    </source>
</evidence>
<dbReference type="RefSeq" id="WP_116174195.1">
    <property type="nucleotide sequence ID" value="NZ_CP144375.1"/>
</dbReference>
<dbReference type="SUPFAM" id="SSF46689">
    <property type="entry name" value="Homeodomain-like"/>
    <property type="match status" value="2"/>
</dbReference>
<dbReference type="InterPro" id="IPR018060">
    <property type="entry name" value="HTH_AraC"/>
</dbReference>
<dbReference type="Pfam" id="PF06719">
    <property type="entry name" value="AraC_N"/>
    <property type="match status" value="1"/>
</dbReference>
<feature type="domain" description="HTH araC/xylS-type" evidence="4">
    <location>
        <begin position="190"/>
        <end position="288"/>
    </location>
</feature>
<evidence type="ECO:0000313" key="6">
    <source>
        <dbReference type="Proteomes" id="UP000256269"/>
    </source>
</evidence>
<keyword evidence="1" id="KW-0805">Transcription regulation</keyword>
<dbReference type="InterPro" id="IPR018062">
    <property type="entry name" value="HTH_AraC-typ_CS"/>
</dbReference>
<evidence type="ECO:0000256" key="1">
    <source>
        <dbReference type="ARBA" id="ARBA00023015"/>
    </source>
</evidence>
<dbReference type="Pfam" id="PF12833">
    <property type="entry name" value="HTH_18"/>
    <property type="match status" value="1"/>
</dbReference>
<keyword evidence="2 5" id="KW-0238">DNA-binding</keyword>
<name>A0A3E0I0J6_9PSEU</name>
<keyword evidence="3" id="KW-0804">Transcription</keyword>
<dbReference type="PROSITE" id="PS00041">
    <property type="entry name" value="HTH_ARAC_FAMILY_1"/>
    <property type="match status" value="1"/>
</dbReference>
<dbReference type="PROSITE" id="PS01124">
    <property type="entry name" value="HTH_ARAC_FAMILY_2"/>
    <property type="match status" value="1"/>
</dbReference>
<dbReference type="PANTHER" id="PTHR43436">
    <property type="entry name" value="ARAC-FAMILY TRANSCRIPTIONAL REGULATOR"/>
    <property type="match status" value="1"/>
</dbReference>
<organism evidence="5 6">
    <name type="scientific">Kutzneria buriramensis</name>
    <dbReference type="NCBI Taxonomy" id="1045776"/>
    <lineage>
        <taxon>Bacteria</taxon>
        <taxon>Bacillati</taxon>
        <taxon>Actinomycetota</taxon>
        <taxon>Actinomycetes</taxon>
        <taxon>Pseudonocardiales</taxon>
        <taxon>Pseudonocardiaceae</taxon>
        <taxon>Kutzneria</taxon>
    </lineage>
</organism>
<gene>
    <name evidence="5" type="ORF">BCF44_103684</name>
</gene>
<comment type="caution">
    <text evidence="5">The sequence shown here is derived from an EMBL/GenBank/DDBJ whole genome shotgun (WGS) entry which is preliminary data.</text>
</comment>
<evidence type="ECO:0000256" key="2">
    <source>
        <dbReference type="ARBA" id="ARBA00023125"/>
    </source>
</evidence>
<dbReference type="SMART" id="SM00342">
    <property type="entry name" value="HTH_ARAC"/>
    <property type="match status" value="1"/>
</dbReference>
<reference evidence="5 6" key="1">
    <citation type="submission" date="2018-08" db="EMBL/GenBank/DDBJ databases">
        <title>Genomic Encyclopedia of Archaeal and Bacterial Type Strains, Phase II (KMG-II): from individual species to whole genera.</title>
        <authorList>
            <person name="Goeker M."/>
        </authorList>
    </citation>
    <scope>NUCLEOTIDE SEQUENCE [LARGE SCALE GENOMIC DNA]</scope>
    <source>
        <strain evidence="5 6">DSM 45791</strain>
    </source>
</reference>
<proteinExistence type="predicted"/>
<dbReference type="PANTHER" id="PTHR43436:SF1">
    <property type="entry name" value="TRANSCRIPTIONAL REGULATORY PROTEIN"/>
    <property type="match status" value="1"/>
</dbReference>
<dbReference type="AlphaFoldDB" id="A0A3E0I0J6"/>